<feature type="transmembrane region" description="Helical" evidence="7">
    <location>
        <begin position="284"/>
        <end position="305"/>
    </location>
</feature>
<evidence type="ECO:0000256" key="7">
    <source>
        <dbReference type="SAM" id="Phobius"/>
    </source>
</evidence>
<feature type="transmembrane region" description="Helical" evidence="7">
    <location>
        <begin position="340"/>
        <end position="359"/>
    </location>
</feature>
<proteinExistence type="inferred from homology"/>
<dbReference type="PANTHER" id="PTHR30489">
    <property type="entry name" value="LIPOPROTEIN-RELEASING SYSTEM TRANSMEMBRANE PROTEIN LOLE"/>
    <property type="match status" value="1"/>
</dbReference>
<keyword evidence="6 7" id="KW-0472">Membrane</keyword>
<reference evidence="10" key="1">
    <citation type="submission" date="2023-05" db="EMBL/GenBank/DDBJ databases">
        <authorList>
            <person name="Zhang X."/>
        </authorList>
    </citation>
    <scope>NUCLEOTIDE SEQUENCE</scope>
    <source>
        <strain evidence="10">BD1B2-1</strain>
    </source>
</reference>
<dbReference type="EMBL" id="JASJOU010000002">
    <property type="protein sequence ID" value="MDJ1500441.1"/>
    <property type="molecule type" value="Genomic_DNA"/>
</dbReference>
<dbReference type="RefSeq" id="WP_314509971.1">
    <property type="nucleotide sequence ID" value="NZ_JASJOU010000002.1"/>
</dbReference>
<name>A0AAE3QYH7_9BACT</name>
<evidence type="ECO:0000259" key="8">
    <source>
        <dbReference type="Pfam" id="PF02687"/>
    </source>
</evidence>
<comment type="caution">
    <text evidence="10">The sequence shown here is derived from an EMBL/GenBank/DDBJ whole genome shotgun (WGS) entry which is preliminary data.</text>
</comment>
<organism evidence="10 11">
    <name type="scientific">Xanthocytophaga agilis</name>
    <dbReference type="NCBI Taxonomy" id="3048010"/>
    <lineage>
        <taxon>Bacteria</taxon>
        <taxon>Pseudomonadati</taxon>
        <taxon>Bacteroidota</taxon>
        <taxon>Cytophagia</taxon>
        <taxon>Cytophagales</taxon>
        <taxon>Rhodocytophagaceae</taxon>
        <taxon>Xanthocytophaga</taxon>
    </lineage>
</organism>
<dbReference type="Proteomes" id="UP001232063">
    <property type="component" value="Unassembled WGS sequence"/>
</dbReference>
<evidence type="ECO:0000256" key="6">
    <source>
        <dbReference type="ARBA" id="ARBA00023136"/>
    </source>
</evidence>
<keyword evidence="11" id="KW-1185">Reference proteome</keyword>
<evidence type="ECO:0000256" key="2">
    <source>
        <dbReference type="ARBA" id="ARBA00005236"/>
    </source>
</evidence>
<evidence type="ECO:0000256" key="4">
    <source>
        <dbReference type="ARBA" id="ARBA00022692"/>
    </source>
</evidence>
<evidence type="ECO:0000256" key="5">
    <source>
        <dbReference type="ARBA" id="ARBA00022989"/>
    </source>
</evidence>
<feature type="transmembrane region" description="Helical" evidence="7">
    <location>
        <begin position="380"/>
        <end position="400"/>
    </location>
</feature>
<protein>
    <submittedName>
        <fullName evidence="10">ABC transporter permease</fullName>
    </submittedName>
</protein>
<feature type="transmembrane region" description="Helical" evidence="7">
    <location>
        <begin position="21"/>
        <end position="42"/>
    </location>
</feature>
<dbReference type="InterPro" id="IPR003838">
    <property type="entry name" value="ABC3_permease_C"/>
</dbReference>
<evidence type="ECO:0000256" key="1">
    <source>
        <dbReference type="ARBA" id="ARBA00004651"/>
    </source>
</evidence>
<keyword evidence="3" id="KW-1003">Cell membrane</keyword>
<evidence type="ECO:0000313" key="11">
    <source>
        <dbReference type="Proteomes" id="UP001232063"/>
    </source>
</evidence>
<keyword evidence="5 7" id="KW-1133">Transmembrane helix</keyword>
<comment type="subcellular location">
    <subcellularLocation>
        <location evidence="1">Cell membrane</location>
        <topology evidence="1">Multi-pass membrane protein</topology>
    </subcellularLocation>
</comment>
<sequence length="414" mass="45229">MKTSINTQIAFTYLVSRKKQTAVAALGVTFGISMFIFMNSLISGTNDYFEKVTLSSTPHIRLYNENQLSSDKMLYNYLGTQSINLISNPKLVDADNRIYNPNSVIHALKQHKQITAISPQVITNVICSNTSIQRNGNVSGVNILEQDKMFDITSTMITGTVQELSSNPDGIIIGSGMANDLNLKKGDNITLTASNGAVKRLMVTGIFQTTIKTVDNTRCYTNVAVVQQLLQKDRSYITDVYINIKDYTSAPAVGKQLEALTGYDAEDWQSANEQSIAARLIRDVIANSVVATILIVAGFGIYNILNMTIYEKIKEIAILKATGFAGTHVIAIFIQQALFIGIIGGSVGVFLGWAISLTASKFYIGMGNVSYLPIAFHLRYYVQGFLFGIGTAFFAGYIPARKASQVDPVSIIRG</sequence>
<feature type="domain" description="MacB-like periplasmic core" evidence="9">
    <location>
        <begin position="21"/>
        <end position="260"/>
    </location>
</feature>
<dbReference type="PANTHER" id="PTHR30489:SF0">
    <property type="entry name" value="LIPOPROTEIN-RELEASING SYSTEM TRANSMEMBRANE PROTEIN LOLE"/>
    <property type="match status" value="1"/>
</dbReference>
<comment type="similarity">
    <text evidence="2">Belongs to the ABC-4 integral membrane protein family. LolC/E subfamily.</text>
</comment>
<dbReference type="AlphaFoldDB" id="A0AAE3QYH7"/>
<dbReference type="InterPro" id="IPR051447">
    <property type="entry name" value="Lipoprotein-release_system"/>
</dbReference>
<dbReference type="Pfam" id="PF02687">
    <property type="entry name" value="FtsX"/>
    <property type="match status" value="1"/>
</dbReference>
<evidence type="ECO:0000256" key="3">
    <source>
        <dbReference type="ARBA" id="ARBA00022475"/>
    </source>
</evidence>
<dbReference type="Pfam" id="PF12704">
    <property type="entry name" value="MacB_PCD"/>
    <property type="match status" value="1"/>
</dbReference>
<dbReference type="GO" id="GO:0098797">
    <property type="term" value="C:plasma membrane protein complex"/>
    <property type="evidence" value="ECO:0007669"/>
    <property type="project" value="TreeGrafter"/>
</dbReference>
<accession>A0AAE3QYH7</accession>
<evidence type="ECO:0000313" key="10">
    <source>
        <dbReference type="EMBL" id="MDJ1500441.1"/>
    </source>
</evidence>
<gene>
    <name evidence="10" type="ORF">QNI22_07285</name>
</gene>
<dbReference type="InterPro" id="IPR025857">
    <property type="entry name" value="MacB_PCD"/>
</dbReference>
<dbReference type="GO" id="GO:0044874">
    <property type="term" value="P:lipoprotein localization to outer membrane"/>
    <property type="evidence" value="ECO:0007669"/>
    <property type="project" value="TreeGrafter"/>
</dbReference>
<evidence type="ECO:0000259" key="9">
    <source>
        <dbReference type="Pfam" id="PF12704"/>
    </source>
</evidence>
<feature type="domain" description="ABC3 transporter permease C-terminal" evidence="8">
    <location>
        <begin position="288"/>
        <end position="407"/>
    </location>
</feature>
<keyword evidence="4 7" id="KW-0812">Transmembrane</keyword>